<dbReference type="EMBL" id="CAXDID020000159">
    <property type="protein sequence ID" value="CAL6044197.1"/>
    <property type="molecule type" value="Genomic_DNA"/>
</dbReference>
<evidence type="ECO:0000313" key="2">
    <source>
        <dbReference type="EMBL" id="CAL6044197.1"/>
    </source>
</evidence>
<comment type="caution">
    <text evidence="1">The sequence shown here is derived from an EMBL/GenBank/DDBJ whole genome shotgun (WGS) entry which is preliminary data.</text>
</comment>
<sequence>MRPRRALTIKSSEKTSEFRFQDFQQASQYLYIHLSQSIRVIQLVPNVFEEFSFHSKNPAVEADENSEILFQFLEVDLEPVSPILAGSTYHNQSHPSRKQAALSCSLSKVVRVSFSDNYINVYLLHITSVSLIPLLTNEDDRRQQKEPAAPLILVRTERESTACFGQTSAVDALVSASAIMKLEDKAVTRSTSSSKQNRTYLTSGRECVHVETNETQKSFDDKVQ</sequence>
<keyword evidence="3" id="KW-1185">Reference proteome</keyword>
<dbReference type="AlphaFoldDB" id="A0AA86NPR8"/>
<evidence type="ECO:0000313" key="3">
    <source>
        <dbReference type="Proteomes" id="UP001642409"/>
    </source>
</evidence>
<reference evidence="2 3" key="2">
    <citation type="submission" date="2024-07" db="EMBL/GenBank/DDBJ databases">
        <authorList>
            <person name="Akdeniz Z."/>
        </authorList>
    </citation>
    <scope>NUCLEOTIDE SEQUENCE [LARGE SCALE GENOMIC DNA]</scope>
</reference>
<protein>
    <submittedName>
        <fullName evidence="2">Hypothetical_protein</fullName>
    </submittedName>
</protein>
<dbReference type="Proteomes" id="UP001642409">
    <property type="component" value="Unassembled WGS sequence"/>
</dbReference>
<name>A0AA86NPR8_9EUKA</name>
<gene>
    <name evidence="1" type="ORF">HINF_LOCUS11500</name>
    <name evidence="2" type="ORF">HINF_LOCUS40444</name>
</gene>
<reference evidence="1" key="1">
    <citation type="submission" date="2023-06" db="EMBL/GenBank/DDBJ databases">
        <authorList>
            <person name="Kurt Z."/>
        </authorList>
    </citation>
    <scope>NUCLEOTIDE SEQUENCE</scope>
</reference>
<evidence type="ECO:0000313" key="1">
    <source>
        <dbReference type="EMBL" id="CAI9923855.1"/>
    </source>
</evidence>
<organism evidence="1">
    <name type="scientific">Hexamita inflata</name>
    <dbReference type="NCBI Taxonomy" id="28002"/>
    <lineage>
        <taxon>Eukaryota</taxon>
        <taxon>Metamonada</taxon>
        <taxon>Diplomonadida</taxon>
        <taxon>Hexamitidae</taxon>
        <taxon>Hexamitinae</taxon>
        <taxon>Hexamita</taxon>
    </lineage>
</organism>
<accession>A0AA86NPR8</accession>
<dbReference type="EMBL" id="CATOUU010000295">
    <property type="protein sequence ID" value="CAI9923855.1"/>
    <property type="molecule type" value="Genomic_DNA"/>
</dbReference>
<proteinExistence type="predicted"/>